<name>E9JC90_SOLIN</name>
<accession>E9JC90</accession>
<proteinExistence type="predicted"/>
<dbReference type="HOGENOM" id="CLU_2678180_0_0_1"/>
<dbReference type="EMBL" id="GL771774">
    <property type="protein sequence ID" value="EFZ09564.1"/>
    <property type="molecule type" value="Genomic_DNA"/>
</dbReference>
<organism>
    <name type="scientific">Solenopsis invicta</name>
    <name type="common">Red imported fire ant</name>
    <name type="synonym">Solenopsis wagneri</name>
    <dbReference type="NCBI Taxonomy" id="13686"/>
    <lineage>
        <taxon>Eukaryota</taxon>
        <taxon>Metazoa</taxon>
        <taxon>Ecdysozoa</taxon>
        <taxon>Arthropoda</taxon>
        <taxon>Hexapoda</taxon>
        <taxon>Insecta</taxon>
        <taxon>Pterygota</taxon>
        <taxon>Neoptera</taxon>
        <taxon>Endopterygota</taxon>
        <taxon>Hymenoptera</taxon>
        <taxon>Apocrita</taxon>
        <taxon>Aculeata</taxon>
        <taxon>Formicoidea</taxon>
        <taxon>Formicidae</taxon>
        <taxon>Myrmicinae</taxon>
        <taxon>Solenopsis</taxon>
    </lineage>
</organism>
<sequence>MVQGAGDGWALRCKLKQREIAVITRGLKPPNFPVTMRHSFDKKLQFNYDIARPDAASRIHYALDHGPEYTYENRE</sequence>
<gene>
    <name evidence="1" type="ORF">SINV_15068</name>
</gene>
<evidence type="ECO:0000313" key="1">
    <source>
        <dbReference type="EMBL" id="EFZ09564.1"/>
    </source>
</evidence>
<dbReference type="AlphaFoldDB" id="E9JC90"/>
<reference evidence="1" key="1">
    <citation type="journal article" date="2011" name="Proc. Natl. Acad. Sci. U.S.A.">
        <title>The genome of the fire ant Solenopsis invicta.</title>
        <authorList>
            <person name="Wurm Y."/>
            <person name="Wang J."/>
            <person name="Riba-Grognuz O."/>
            <person name="Corona M."/>
            <person name="Nygaard S."/>
            <person name="Hunt B.G."/>
            <person name="Ingram K.K."/>
            <person name="Falquet L."/>
            <person name="Nipitwattanaphon M."/>
            <person name="Gotzek D."/>
            <person name="Dijkstra M.B."/>
            <person name="Oettler J."/>
            <person name="Comtesse F."/>
            <person name="Shih C.J."/>
            <person name="Wu W.J."/>
            <person name="Yang C.C."/>
            <person name="Thomas J."/>
            <person name="Beaudoing E."/>
            <person name="Pradervand S."/>
            <person name="Flegel V."/>
            <person name="Cook E.D."/>
            <person name="Fabbretti R."/>
            <person name="Stockinger H."/>
            <person name="Long L."/>
            <person name="Farmerie W.G."/>
            <person name="Oakey J."/>
            <person name="Boomsma J.J."/>
            <person name="Pamilo P."/>
            <person name="Yi S.V."/>
            <person name="Heinze J."/>
            <person name="Goodisman M.A."/>
            <person name="Farinelli L."/>
            <person name="Harshman K."/>
            <person name="Hulo N."/>
            <person name="Cerutti L."/>
            <person name="Xenarios I."/>
            <person name="Shoemaker D."/>
            <person name="Keller L."/>
        </authorList>
    </citation>
    <scope>NUCLEOTIDE SEQUENCE [LARGE SCALE GENOMIC DNA]</scope>
</reference>
<protein>
    <submittedName>
        <fullName evidence="1">Uncharacterized protein</fullName>
    </submittedName>
</protein>
<feature type="non-terminal residue" evidence="1">
    <location>
        <position position="75"/>
    </location>
</feature>